<dbReference type="GO" id="GO:0006352">
    <property type="term" value="P:DNA-templated transcription initiation"/>
    <property type="evidence" value="ECO:0007669"/>
    <property type="project" value="InterPro"/>
</dbReference>
<dbReference type="Pfam" id="PF04542">
    <property type="entry name" value="Sigma70_r2"/>
    <property type="match status" value="1"/>
</dbReference>
<dbReference type="InterPro" id="IPR013249">
    <property type="entry name" value="RNA_pol_sigma70_r4_t2"/>
</dbReference>
<dbReference type="GO" id="GO:0003677">
    <property type="term" value="F:DNA binding"/>
    <property type="evidence" value="ECO:0007669"/>
    <property type="project" value="UniProtKB-KW"/>
</dbReference>
<dbReference type="InterPro" id="IPR039425">
    <property type="entry name" value="RNA_pol_sigma-70-like"/>
</dbReference>
<evidence type="ECO:0000313" key="9">
    <source>
        <dbReference type="Proteomes" id="UP000254326"/>
    </source>
</evidence>
<dbReference type="NCBIfam" id="NF009196">
    <property type="entry name" value="PRK12544.1"/>
    <property type="match status" value="1"/>
</dbReference>
<dbReference type="SUPFAM" id="SSF88659">
    <property type="entry name" value="Sigma3 and sigma4 domains of RNA polymerase sigma factors"/>
    <property type="match status" value="1"/>
</dbReference>
<evidence type="ECO:0000256" key="3">
    <source>
        <dbReference type="ARBA" id="ARBA00023082"/>
    </source>
</evidence>
<proteinExistence type="inferred from homology"/>
<comment type="caution">
    <text evidence="8">The sequence shown here is derived from an EMBL/GenBank/DDBJ whole genome shotgun (WGS) entry which is preliminary data.</text>
</comment>
<reference evidence="8 9" key="1">
    <citation type="submission" date="2018-06" db="EMBL/GenBank/DDBJ databases">
        <title>Marinomonas sp. YLB-05 draft genome sequence.</title>
        <authorList>
            <person name="Yu L."/>
            <person name="Tang X."/>
        </authorList>
    </citation>
    <scope>NUCLEOTIDE SEQUENCE [LARGE SCALE GENOMIC DNA]</scope>
    <source>
        <strain evidence="8 9">YLB-05</strain>
    </source>
</reference>
<gene>
    <name evidence="8" type="ORF">DN730_06990</name>
</gene>
<dbReference type="InterPro" id="IPR014289">
    <property type="entry name" value="RNA_pol_sigma-24-rel"/>
</dbReference>
<evidence type="ECO:0000256" key="1">
    <source>
        <dbReference type="ARBA" id="ARBA00010641"/>
    </source>
</evidence>
<dbReference type="InterPro" id="IPR014284">
    <property type="entry name" value="RNA_pol_sigma-70_dom"/>
</dbReference>
<dbReference type="InterPro" id="IPR007627">
    <property type="entry name" value="RNA_pol_sigma70_r2"/>
</dbReference>
<evidence type="ECO:0000259" key="7">
    <source>
        <dbReference type="Pfam" id="PF08281"/>
    </source>
</evidence>
<evidence type="ECO:0000256" key="2">
    <source>
        <dbReference type="ARBA" id="ARBA00023015"/>
    </source>
</evidence>
<dbReference type="NCBIfam" id="TIGR02937">
    <property type="entry name" value="sigma70-ECF"/>
    <property type="match status" value="1"/>
</dbReference>
<keyword evidence="9" id="KW-1185">Reference proteome</keyword>
<organism evidence="8 9">
    <name type="scientific">Marinomonas piezotolerans</name>
    <dbReference type="NCBI Taxonomy" id="2213058"/>
    <lineage>
        <taxon>Bacteria</taxon>
        <taxon>Pseudomonadati</taxon>
        <taxon>Pseudomonadota</taxon>
        <taxon>Gammaproteobacteria</taxon>
        <taxon>Oceanospirillales</taxon>
        <taxon>Oceanospirillaceae</taxon>
        <taxon>Marinomonas</taxon>
    </lineage>
</organism>
<sequence length="208" mass="24508">MTQPAERLDTAQHMNLLHDTAFIEDLRKQMLKFAILQVRHEQLAEDAVQEAMISAFTHIDRFQRQAALKTWVFAILKNKIIDLLRKEKRYSNASELEQGQNKNGDELIEALFEASGHWQKHERPKKWDTPDHGVETADFWKIFDACLNALPVKYSRLFMMREFLELATDEICDNEEVTVSNLNTTLYRARLRLRECLEDNWFHGEKTT</sequence>
<dbReference type="EMBL" id="QKRA01000002">
    <property type="protein sequence ID" value="RDL45347.1"/>
    <property type="molecule type" value="Genomic_DNA"/>
</dbReference>
<feature type="domain" description="RNA polymerase sigma factor 70 region 4 type 2" evidence="7">
    <location>
        <begin position="142"/>
        <end position="193"/>
    </location>
</feature>
<dbReference type="Gene3D" id="1.10.10.10">
    <property type="entry name" value="Winged helix-like DNA-binding domain superfamily/Winged helix DNA-binding domain"/>
    <property type="match status" value="1"/>
</dbReference>
<dbReference type="SUPFAM" id="SSF88946">
    <property type="entry name" value="Sigma2 domain of RNA polymerase sigma factors"/>
    <property type="match status" value="1"/>
</dbReference>
<dbReference type="NCBIfam" id="TIGR02943">
    <property type="entry name" value="Sig70_famx1"/>
    <property type="match status" value="1"/>
</dbReference>
<dbReference type="PANTHER" id="PTHR43133">
    <property type="entry name" value="RNA POLYMERASE ECF-TYPE SIGMA FACTO"/>
    <property type="match status" value="1"/>
</dbReference>
<dbReference type="PANTHER" id="PTHR43133:SF8">
    <property type="entry name" value="RNA POLYMERASE SIGMA FACTOR HI_1459-RELATED"/>
    <property type="match status" value="1"/>
</dbReference>
<dbReference type="GO" id="GO:0016987">
    <property type="term" value="F:sigma factor activity"/>
    <property type="evidence" value="ECO:0007669"/>
    <property type="project" value="UniProtKB-KW"/>
</dbReference>
<protein>
    <submittedName>
        <fullName evidence="8">RNA polymerase subunit sigma</fullName>
    </submittedName>
</protein>
<dbReference type="AlphaFoldDB" id="A0A370UC05"/>
<dbReference type="RefSeq" id="WP_115467380.1">
    <property type="nucleotide sequence ID" value="NZ_QKRA01000002.1"/>
</dbReference>
<keyword evidence="3" id="KW-0731">Sigma factor</keyword>
<dbReference type="OrthoDB" id="9782108at2"/>
<evidence type="ECO:0000256" key="5">
    <source>
        <dbReference type="ARBA" id="ARBA00023163"/>
    </source>
</evidence>
<dbReference type="InterPro" id="IPR036388">
    <property type="entry name" value="WH-like_DNA-bd_sf"/>
</dbReference>
<dbReference type="InterPro" id="IPR013325">
    <property type="entry name" value="RNA_pol_sigma_r2"/>
</dbReference>
<evidence type="ECO:0000259" key="6">
    <source>
        <dbReference type="Pfam" id="PF04542"/>
    </source>
</evidence>
<accession>A0A370UC05</accession>
<keyword evidence="4" id="KW-0238">DNA-binding</keyword>
<comment type="similarity">
    <text evidence="1">Belongs to the sigma-70 factor family. ECF subfamily.</text>
</comment>
<name>A0A370UC05_9GAMM</name>
<keyword evidence="2" id="KW-0805">Transcription regulation</keyword>
<feature type="domain" description="RNA polymerase sigma-70 region 2" evidence="6">
    <location>
        <begin position="23"/>
        <end position="89"/>
    </location>
</feature>
<dbReference type="Proteomes" id="UP000254326">
    <property type="component" value="Unassembled WGS sequence"/>
</dbReference>
<dbReference type="Gene3D" id="1.10.1740.10">
    <property type="match status" value="1"/>
</dbReference>
<dbReference type="InterPro" id="IPR013324">
    <property type="entry name" value="RNA_pol_sigma_r3/r4-like"/>
</dbReference>
<dbReference type="Pfam" id="PF08281">
    <property type="entry name" value="Sigma70_r4_2"/>
    <property type="match status" value="1"/>
</dbReference>
<evidence type="ECO:0000313" key="8">
    <source>
        <dbReference type="EMBL" id="RDL45347.1"/>
    </source>
</evidence>
<keyword evidence="5" id="KW-0804">Transcription</keyword>
<evidence type="ECO:0000256" key="4">
    <source>
        <dbReference type="ARBA" id="ARBA00023125"/>
    </source>
</evidence>